<dbReference type="EMBL" id="NXIB02000048">
    <property type="protein sequence ID" value="PHX55577.1"/>
    <property type="molecule type" value="Genomic_DNA"/>
</dbReference>
<dbReference type="AlphaFoldDB" id="A0A2G4F278"/>
<keyword evidence="2" id="KW-1133">Transmembrane helix</keyword>
<reference evidence="3" key="1">
    <citation type="submission" date="2017-10" db="EMBL/GenBank/DDBJ databases">
        <title>Draft genome sequence of the planktic cyanobacteria Tychonema bourrellyi isolated from alpine lentic freshwater.</title>
        <authorList>
            <person name="Tett A."/>
            <person name="Armanini F."/>
            <person name="Asnicar F."/>
            <person name="Boscaini A."/>
            <person name="Pasolli E."/>
            <person name="Zolfo M."/>
            <person name="Donati C."/>
            <person name="Salmaso N."/>
            <person name="Segata N."/>
        </authorList>
    </citation>
    <scope>NUCLEOTIDE SEQUENCE</scope>
    <source>
        <strain evidence="3">FEM_GT703</strain>
    </source>
</reference>
<dbReference type="RefSeq" id="WP_096830198.1">
    <property type="nucleotide sequence ID" value="NZ_NXIB02000048.1"/>
</dbReference>
<feature type="compositionally biased region" description="Low complexity" evidence="1">
    <location>
        <begin position="45"/>
        <end position="58"/>
    </location>
</feature>
<feature type="transmembrane region" description="Helical" evidence="2">
    <location>
        <begin position="12"/>
        <end position="35"/>
    </location>
</feature>
<dbReference type="Proteomes" id="UP000226442">
    <property type="component" value="Unassembled WGS sequence"/>
</dbReference>
<feature type="region of interest" description="Disordered" evidence="1">
    <location>
        <begin position="45"/>
        <end position="75"/>
    </location>
</feature>
<evidence type="ECO:0000256" key="2">
    <source>
        <dbReference type="SAM" id="Phobius"/>
    </source>
</evidence>
<comment type="caution">
    <text evidence="3">The sequence shown here is derived from an EMBL/GenBank/DDBJ whole genome shotgun (WGS) entry which is preliminary data.</text>
</comment>
<evidence type="ECO:0000313" key="3">
    <source>
        <dbReference type="EMBL" id="PHX55577.1"/>
    </source>
</evidence>
<sequence length="187" mass="20864">MNDQTEKQKLWKVYGILIGVMLGGAVFVLGGQAAWNAIQENLAKSNTPSNSTPQSLPQSLPPSPSSTVSPSDIPLRTTPEQTLNNFYALTTTDNKAAGQVFTTDDFKKKYPSSDNNKKWVSLYNFIKVTQIKPIEQSPTRAKMTVWLLYSFKDGREQACEYRDFTLILNNNNYLIDDIGEATQTSCP</sequence>
<accession>A0A2G4F278</accession>
<keyword evidence="2" id="KW-0472">Membrane</keyword>
<keyword evidence="4" id="KW-1185">Reference proteome</keyword>
<gene>
    <name evidence="3" type="ORF">CP500_010125</name>
</gene>
<evidence type="ECO:0000256" key="1">
    <source>
        <dbReference type="SAM" id="MobiDB-lite"/>
    </source>
</evidence>
<protein>
    <submittedName>
        <fullName evidence="3">Uncharacterized protein</fullName>
    </submittedName>
</protein>
<name>A0A2G4F278_9CYAN</name>
<keyword evidence="2" id="KW-0812">Transmembrane</keyword>
<organism evidence="3 4">
    <name type="scientific">Tychonema bourrellyi FEM_GT703</name>
    <dbReference type="NCBI Taxonomy" id="2040638"/>
    <lineage>
        <taxon>Bacteria</taxon>
        <taxon>Bacillati</taxon>
        <taxon>Cyanobacteriota</taxon>
        <taxon>Cyanophyceae</taxon>
        <taxon>Oscillatoriophycideae</taxon>
        <taxon>Oscillatoriales</taxon>
        <taxon>Microcoleaceae</taxon>
        <taxon>Tychonema</taxon>
    </lineage>
</organism>
<evidence type="ECO:0000313" key="4">
    <source>
        <dbReference type="Proteomes" id="UP000226442"/>
    </source>
</evidence>
<proteinExistence type="predicted"/>